<gene>
    <name evidence="2" type="ORF">Acor_59940</name>
</gene>
<dbReference type="CDD" id="cd07438">
    <property type="entry name" value="PHP_HisPPase_AMP"/>
    <property type="match status" value="1"/>
</dbReference>
<organism evidence="2 3">
    <name type="scientific">Acrocarpospora corrugata</name>
    <dbReference type="NCBI Taxonomy" id="35763"/>
    <lineage>
        <taxon>Bacteria</taxon>
        <taxon>Bacillati</taxon>
        <taxon>Actinomycetota</taxon>
        <taxon>Actinomycetes</taxon>
        <taxon>Streptosporangiales</taxon>
        <taxon>Streptosporangiaceae</taxon>
        <taxon>Acrocarpospora</taxon>
    </lineage>
</organism>
<evidence type="ECO:0000313" key="2">
    <source>
        <dbReference type="EMBL" id="GES03928.1"/>
    </source>
</evidence>
<dbReference type="PANTHER" id="PTHR42924:SF3">
    <property type="entry name" value="POLYMERASE_HISTIDINOL PHOSPHATASE N-TERMINAL DOMAIN-CONTAINING PROTEIN"/>
    <property type="match status" value="1"/>
</dbReference>
<dbReference type="PANTHER" id="PTHR42924">
    <property type="entry name" value="EXONUCLEASE"/>
    <property type="match status" value="1"/>
</dbReference>
<sequence length="287" mass="30103">MRIDLHSHSTASDGTERPAEVVRRAGEAGLDVLALTDHDGVAGHGEAIEALPDGLTLVPGMELSCRRDGMSIHMLAYLFDPGHAELAAELELIRAARDDRAAAMVNRIVELGAPITLDMVTAIAAGGVIGRPHIARALLAVGAVATVAEAFTPDWIGSGGRAHVSRYALDPVRAVRLTLAAGGAAVLAHPRSAKRGRTVPAEWIAELADAGLAGIEIDHRDHTPEARAELRALATDLDLIITGSSDDHGDLTGHRLGCETTTPDQYERLIASATARTPITAALREPN</sequence>
<dbReference type="Gene3D" id="1.10.150.650">
    <property type="match status" value="1"/>
</dbReference>
<dbReference type="Gene3D" id="3.20.20.140">
    <property type="entry name" value="Metal-dependent hydrolases"/>
    <property type="match status" value="1"/>
</dbReference>
<dbReference type="InterPro" id="IPR004013">
    <property type="entry name" value="PHP_dom"/>
</dbReference>
<dbReference type="AlphaFoldDB" id="A0A5M3WBX3"/>
<dbReference type="OrthoDB" id="9804333at2"/>
<feature type="domain" description="Polymerase/histidinol phosphatase N-terminal" evidence="1">
    <location>
        <begin position="3"/>
        <end position="67"/>
    </location>
</feature>
<evidence type="ECO:0000259" key="1">
    <source>
        <dbReference type="SMART" id="SM00481"/>
    </source>
</evidence>
<dbReference type="SMART" id="SM00481">
    <property type="entry name" value="POLIIIAc"/>
    <property type="match status" value="1"/>
</dbReference>
<dbReference type="Proteomes" id="UP000334990">
    <property type="component" value="Unassembled WGS sequence"/>
</dbReference>
<evidence type="ECO:0000313" key="3">
    <source>
        <dbReference type="Proteomes" id="UP000334990"/>
    </source>
</evidence>
<dbReference type="InterPro" id="IPR003141">
    <property type="entry name" value="Pol/His_phosphatase_N"/>
</dbReference>
<proteinExistence type="predicted"/>
<dbReference type="InterPro" id="IPR016195">
    <property type="entry name" value="Pol/histidinol_Pase-like"/>
</dbReference>
<keyword evidence="3" id="KW-1185">Reference proteome</keyword>
<dbReference type="Pfam" id="PF02811">
    <property type="entry name" value="PHP"/>
    <property type="match status" value="1"/>
</dbReference>
<dbReference type="SUPFAM" id="SSF89550">
    <property type="entry name" value="PHP domain-like"/>
    <property type="match status" value="1"/>
</dbReference>
<dbReference type="InterPro" id="IPR052018">
    <property type="entry name" value="PHP_domain"/>
</dbReference>
<accession>A0A5M3WBX3</accession>
<dbReference type="RefSeq" id="WP_155340048.1">
    <property type="nucleotide sequence ID" value="NZ_BAAABN010000016.1"/>
</dbReference>
<dbReference type="GO" id="GO:0004534">
    <property type="term" value="F:5'-3' RNA exonuclease activity"/>
    <property type="evidence" value="ECO:0007669"/>
    <property type="project" value="TreeGrafter"/>
</dbReference>
<protein>
    <submittedName>
        <fullName evidence="2">Phosphatase</fullName>
    </submittedName>
</protein>
<dbReference type="GO" id="GO:0035312">
    <property type="term" value="F:5'-3' DNA exonuclease activity"/>
    <property type="evidence" value="ECO:0007669"/>
    <property type="project" value="TreeGrafter"/>
</dbReference>
<reference evidence="2 3" key="1">
    <citation type="submission" date="2019-10" db="EMBL/GenBank/DDBJ databases">
        <title>Whole genome shotgun sequence of Acrocarpospora corrugata NBRC 13972.</title>
        <authorList>
            <person name="Ichikawa N."/>
            <person name="Kimura A."/>
            <person name="Kitahashi Y."/>
            <person name="Komaki H."/>
            <person name="Oguchi A."/>
        </authorList>
    </citation>
    <scope>NUCLEOTIDE SEQUENCE [LARGE SCALE GENOMIC DNA]</scope>
    <source>
        <strain evidence="2 3">NBRC 13972</strain>
    </source>
</reference>
<name>A0A5M3WBX3_9ACTN</name>
<dbReference type="EMBL" id="BLAD01000074">
    <property type="protein sequence ID" value="GES03928.1"/>
    <property type="molecule type" value="Genomic_DNA"/>
</dbReference>
<comment type="caution">
    <text evidence="2">The sequence shown here is derived from an EMBL/GenBank/DDBJ whole genome shotgun (WGS) entry which is preliminary data.</text>
</comment>